<evidence type="ECO:0000313" key="3">
    <source>
        <dbReference type="Proteomes" id="UP001285441"/>
    </source>
</evidence>
<evidence type="ECO:0000256" key="1">
    <source>
        <dbReference type="SAM" id="MobiDB-lite"/>
    </source>
</evidence>
<feature type="compositionally biased region" description="Polar residues" evidence="1">
    <location>
        <begin position="322"/>
        <end position="333"/>
    </location>
</feature>
<feature type="compositionally biased region" description="Polar residues" evidence="1">
    <location>
        <begin position="717"/>
        <end position="733"/>
    </location>
</feature>
<dbReference type="Proteomes" id="UP001285441">
    <property type="component" value="Unassembled WGS sequence"/>
</dbReference>
<evidence type="ECO:0000313" key="2">
    <source>
        <dbReference type="EMBL" id="KAK3393440.1"/>
    </source>
</evidence>
<organism evidence="2 3">
    <name type="scientific">Podospora didyma</name>
    <dbReference type="NCBI Taxonomy" id="330526"/>
    <lineage>
        <taxon>Eukaryota</taxon>
        <taxon>Fungi</taxon>
        <taxon>Dikarya</taxon>
        <taxon>Ascomycota</taxon>
        <taxon>Pezizomycotina</taxon>
        <taxon>Sordariomycetes</taxon>
        <taxon>Sordariomycetidae</taxon>
        <taxon>Sordariales</taxon>
        <taxon>Podosporaceae</taxon>
        <taxon>Podospora</taxon>
    </lineage>
</organism>
<comment type="caution">
    <text evidence="2">The sequence shown here is derived from an EMBL/GenBank/DDBJ whole genome shotgun (WGS) entry which is preliminary data.</text>
</comment>
<feature type="compositionally biased region" description="Pro residues" evidence="1">
    <location>
        <begin position="615"/>
        <end position="625"/>
    </location>
</feature>
<feature type="region of interest" description="Disordered" evidence="1">
    <location>
        <begin position="306"/>
        <end position="340"/>
    </location>
</feature>
<name>A0AAE0P530_9PEZI</name>
<reference evidence="2" key="2">
    <citation type="submission" date="2023-06" db="EMBL/GenBank/DDBJ databases">
        <authorList>
            <consortium name="Lawrence Berkeley National Laboratory"/>
            <person name="Haridas S."/>
            <person name="Hensen N."/>
            <person name="Bonometti L."/>
            <person name="Westerberg I."/>
            <person name="Brannstrom I.O."/>
            <person name="Guillou S."/>
            <person name="Cros-Aarteil S."/>
            <person name="Calhoun S."/>
            <person name="Kuo A."/>
            <person name="Mondo S."/>
            <person name="Pangilinan J."/>
            <person name="Riley R."/>
            <person name="LaButti K."/>
            <person name="Andreopoulos B."/>
            <person name="Lipzen A."/>
            <person name="Chen C."/>
            <person name="Yanf M."/>
            <person name="Daum C."/>
            <person name="Ng V."/>
            <person name="Clum A."/>
            <person name="Steindorff A."/>
            <person name="Ohm R."/>
            <person name="Martin F."/>
            <person name="Silar P."/>
            <person name="Natvig D."/>
            <person name="Lalanne C."/>
            <person name="Gautier V."/>
            <person name="Ament-velasquez S.L."/>
            <person name="Kruys A."/>
            <person name="Hutchinson M.I."/>
            <person name="Powell A.J."/>
            <person name="Barry K."/>
            <person name="Miller A.N."/>
            <person name="Grigoriev I.V."/>
            <person name="Debuchy R."/>
            <person name="Gladieux P."/>
            <person name="Thoren M.H."/>
            <person name="Johannesson H."/>
        </authorList>
    </citation>
    <scope>NUCLEOTIDE SEQUENCE</scope>
    <source>
        <strain evidence="2">CBS 232.78</strain>
    </source>
</reference>
<feature type="region of interest" description="Disordered" evidence="1">
    <location>
        <begin position="790"/>
        <end position="817"/>
    </location>
</feature>
<sequence>MAYLLAEYIFILNLVDHTATPIILQQVKLQQSWDVASSRTTAPSSFYQPNFSNLWTSSHSSTFIIDPPAVSGSFSITAGDSVAEPVSGFTMESSILPSSPFAELAARNMPTDPNSSPPSHFYTWGETWKGAPPPVNPAAPSTSQEVVHVSPPKHDTLPEILTQAGFYTSPVFPPTGHAQTLTSSSSKRPTFSEANDLAYIKTPMKDPLPDILKAAGFYTSPDRPSTRHSTAFSETSDLSYIDTPWQAIDPALRDTPFAMSSSLGEHPQASRGQTVATFSEANDLGYIDTPQQDMNPLLRGRIFSVSPSLGRRPPTRRGKAPHSQTAATFSQANDLGYIDSPRQDLSSQLRGRRFAISPLLGERPPTRRGEPFPGQSAYAFKRKARDFDDDYLAGIVEERRNNMSKFVREYAGQRMASRSDLTLPETPTPSRQPRREIPQTPFRLPEQTQIHSRQPRPQTPFRLPEQTRIHSRQTQREIPQTPNRFRQRRREIPQTPFRLPEHRTPTTPKPQTRILTQDPFLTSVLQHSGSSDQATDDSSVLIPSEFKPQARIMPDDPFITSGLQQSGSQNQASDNSSVPSPSELERLRTLLYNAVNPVPPTLPQQAGSPVSPEQPTQPPTQPPAEQPEQPTIMKISSDSVKPTVIVISSGSLEYNSWFSSSSDQARRSVRSDAPSPSSPPQQPSVAQSVPPSSPERCSKSTISVVSLGPSEPGSYTVPANTPEQGSDGGSSNHGPARYDLYFAVQRVVMDQNEANYPCNRCSHASSTRSWAPTSSPTVSDAVLSSFTSSHTWYPSSPMRSQNDPADLLSGEPEVPGADIGHLMAVDSDQHGTCNTVSNHTEGNDPSFSSPRLPVFDEAAEADAWINGSIEGDGVGKATGEGYTPVSLPSYNGKAAAEFFEDGPGAPPPPPCLTTNSQKKAMADSTPPAALSDITGALHRSLLSKVEQIEEVLREYGVNAAQMIDDGTPSRARDARETKVAAGSITVRLAQLFMEGYHETEAYMDQL</sequence>
<keyword evidence="3" id="KW-1185">Reference proteome</keyword>
<feature type="compositionally biased region" description="Polar residues" evidence="1">
    <location>
        <begin position="505"/>
        <end position="514"/>
    </location>
</feature>
<dbReference type="EMBL" id="JAULSW010000001">
    <property type="protein sequence ID" value="KAK3393440.1"/>
    <property type="molecule type" value="Genomic_DNA"/>
</dbReference>
<feature type="region of interest" description="Disordered" evidence="1">
    <location>
        <begin position="415"/>
        <end position="514"/>
    </location>
</feature>
<proteinExistence type="predicted"/>
<gene>
    <name evidence="2" type="ORF">B0H63DRAFT_443684</name>
</gene>
<feature type="compositionally biased region" description="Polar residues" evidence="1">
    <location>
        <begin position="446"/>
        <end position="456"/>
    </location>
</feature>
<feature type="compositionally biased region" description="Polar residues" evidence="1">
    <location>
        <begin position="561"/>
        <end position="580"/>
    </location>
</feature>
<protein>
    <submittedName>
        <fullName evidence="2">Uncharacterized protein</fullName>
    </submittedName>
</protein>
<feature type="region of interest" description="Disordered" evidence="1">
    <location>
        <begin position="665"/>
        <end position="734"/>
    </location>
</feature>
<feature type="compositionally biased region" description="Polar residues" evidence="1">
    <location>
        <begin position="790"/>
        <end position="803"/>
    </location>
</feature>
<reference evidence="2" key="1">
    <citation type="journal article" date="2023" name="Mol. Phylogenet. Evol.">
        <title>Genome-scale phylogeny and comparative genomics of the fungal order Sordariales.</title>
        <authorList>
            <person name="Hensen N."/>
            <person name="Bonometti L."/>
            <person name="Westerberg I."/>
            <person name="Brannstrom I.O."/>
            <person name="Guillou S."/>
            <person name="Cros-Aarteil S."/>
            <person name="Calhoun S."/>
            <person name="Haridas S."/>
            <person name="Kuo A."/>
            <person name="Mondo S."/>
            <person name="Pangilinan J."/>
            <person name="Riley R."/>
            <person name="LaButti K."/>
            <person name="Andreopoulos B."/>
            <person name="Lipzen A."/>
            <person name="Chen C."/>
            <person name="Yan M."/>
            <person name="Daum C."/>
            <person name="Ng V."/>
            <person name="Clum A."/>
            <person name="Steindorff A."/>
            <person name="Ohm R.A."/>
            <person name="Martin F."/>
            <person name="Silar P."/>
            <person name="Natvig D.O."/>
            <person name="Lalanne C."/>
            <person name="Gautier V."/>
            <person name="Ament-Velasquez S.L."/>
            <person name="Kruys A."/>
            <person name="Hutchinson M.I."/>
            <person name="Powell A.J."/>
            <person name="Barry K."/>
            <person name="Miller A.N."/>
            <person name="Grigoriev I.V."/>
            <person name="Debuchy R."/>
            <person name="Gladieux P."/>
            <person name="Hiltunen Thoren M."/>
            <person name="Johannesson H."/>
        </authorList>
    </citation>
    <scope>NUCLEOTIDE SEQUENCE</scope>
    <source>
        <strain evidence="2">CBS 232.78</strain>
    </source>
</reference>
<accession>A0AAE0P530</accession>
<feature type="region of interest" description="Disordered" evidence="1">
    <location>
        <begin position="548"/>
        <end position="582"/>
    </location>
</feature>
<feature type="region of interest" description="Disordered" evidence="1">
    <location>
        <begin position="596"/>
        <end position="628"/>
    </location>
</feature>
<dbReference type="AlphaFoldDB" id="A0AAE0P530"/>